<feature type="domain" description="ATP-grasp" evidence="5">
    <location>
        <begin position="107"/>
        <end position="299"/>
    </location>
</feature>
<keyword evidence="1" id="KW-0436">Ligase</keyword>
<dbReference type="Gene3D" id="3.30.470.20">
    <property type="entry name" value="ATP-grasp fold, B domain"/>
    <property type="match status" value="1"/>
</dbReference>
<dbReference type="GO" id="GO:0005524">
    <property type="term" value="F:ATP binding"/>
    <property type="evidence" value="ECO:0007669"/>
    <property type="project" value="UniProtKB-UniRule"/>
</dbReference>
<evidence type="ECO:0000256" key="3">
    <source>
        <dbReference type="ARBA" id="ARBA00022840"/>
    </source>
</evidence>
<dbReference type="PANTHER" id="PTHR43585:SF2">
    <property type="entry name" value="ATP-GRASP ENZYME FSQD"/>
    <property type="match status" value="1"/>
</dbReference>
<reference evidence="6" key="1">
    <citation type="submission" date="2024-07" db="EMBL/GenBank/DDBJ databases">
        <title>Genome Analysis of a Potential Novel Vibrio Species Secreting pH- and Thermo-stable Alginate Lyase and its Application in Producing Alginate Oligosaccharides.</title>
        <authorList>
            <person name="Huang H."/>
            <person name="Bao K."/>
        </authorList>
    </citation>
    <scope>NUCLEOTIDE SEQUENCE</scope>
    <source>
        <strain evidence="6">HB236076</strain>
    </source>
</reference>
<dbReference type="KEGG" id="vih:AB0763_12020"/>
<dbReference type="InterPro" id="IPR052032">
    <property type="entry name" value="ATP-dep_AA_Ligase"/>
</dbReference>
<dbReference type="PROSITE" id="PS50975">
    <property type="entry name" value="ATP_GRASP"/>
    <property type="match status" value="1"/>
</dbReference>
<dbReference type="EMBL" id="CP162601">
    <property type="protein sequence ID" value="XDK24878.1"/>
    <property type="molecule type" value="Genomic_DNA"/>
</dbReference>
<gene>
    <name evidence="6" type="ORF">AB0763_12020</name>
</gene>
<dbReference type="Gene3D" id="3.30.1490.20">
    <property type="entry name" value="ATP-grasp fold, A domain"/>
    <property type="match status" value="1"/>
</dbReference>
<dbReference type="GO" id="GO:0046872">
    <property type="term" value="F:metal ion binding"/>
    <property type="evidence" value="ECO:0007669"/>
    <property type="project" value="InterPro"/>
</dbReference>
<keyword evidence="2 4" id="KW-0547">Nucleotide-binding</keyword>
<dbReference type="Gene3D" id="3.40.50.20">
    <property type="match status" value="1"/>
</dbReference>
<sequence>MNKIAIIGANEFQTDLILKANTLGYETHVFSWGGGEPGEDIANYFYKISITEKEKILEKCREIKISAICSIASDLANITVHWVARELGLKALSKSCIEYTTDKFLMRKQLLKNSLPIPRFNLVKNINDIVEDECNFPLIVKPIDRSGSRGITKVNSFKEIEKAITYSQSVSFTDNVLIEEYISGREFSVETISSLGKHKILQVTEKFTSGYPNYIETAHLAPARITNNEYKLIENVIIKALNSLDVEFGPSHSEIKLKEDGNISIIEIGSRMGGDFIGAFLVESHTGIDYLSLTLLSSLGKNIDLNSIKVKENNNISSLVYYQFDESFKKINTRPGVQSLSYTLNKHYNGSVLSSNERFSCSKLLVRNDNLNDIITIIKEQNKSI</sequence>
<organism evidence="6">
    <name type="scientific">Vibrio sp. HB236076</name>
    <dbReference type="NCBI Taxonomy" id="3232307"/>
    <lineage>
        <taxon>Bacteria</taxon>
        <taxon>Pseudomonadati</taxon>
        <taxon>Pseudomonadota</taxon>
        <taxon>Gammaproteobacteria</taxon>
        <taxon>Vibrionales</taxon>
        <taxon>Vibrionaceae</taxon>
        <taxon>Vibrio</taxon>
    </lineage>
</organism>
<dbReference type="SUPFAM" id="SSF56059">
    <property type="entry name" value="Glutathione synthetase ATP-binding domain-like"/>
    <property type="match status" value="1"/>
</dbReference>
<dbReference type="GO" id="GO:0016874">
    <property type="term" value="F:ligase activity"/>
    <property type="evidence" value="ECO:0007669"/>
    <property type="project" value="UniProtKB-KW"/>
</dbReference>
<dbReference type="Pfam" id="PF13535">
    <property type="entry name" value="ATP-grasp_4"/>
    <property type="match status" value="1"/>
</dbReference>
<dbReference type="PANTHER" id="PTHR43585">
    <property type="entry name" value="FUMIPYRROLE BIOSYNTHESIS PROTEIN C"/>
    <property type="match status" value="1"/>
</dbReference>
<evidence type="ECO:0000256" key="1">
    <source>
        <dbReference type="ARBA" id="ARBA00022598"/>
    </source>
</evidence>
<dbReference type="InterPro" id="IPR011761">
    <property type="entry name" value="ATP-grasp"/>
</dbReference>
<name>A0AB39HG53_9VIBR</name>
<accession>A0AB39HG53</accession>
<evidence type="ECO:0000259" key="5">
    <source>
        <dbReference type="PROSITE" id="PS50975"/>
    </source>
</evidence>
<dbReference type="InterPro" id="IPR013815">
    <property type="entry name" value="ATP_grasp_subdomain_1"/>
</dbReference>
<keyword evidence="3 4" id="KW-0067">ATP-binding</keyword>
<proteinExistence type="predicted"/>
<evidence type="ECO:0000313" key="6">
    <source>
        <dbReference type="EMBL" id="XDK24878.1"/>
    </source>
</evidence>
<evidence type="ECO:0000256" key="4">
    <source>
        <dbReference type="PROSITE-ProRule" id="PRU00409"/>
    </source>
</evidence>
<dbReference type="RefSeq" id="WP_306102009.1">
    <property type="nucleotide sequence ID" value="NZ_CP162601.1"/>
</dbReference>
<evidence type="ECO:0000256" key="2">
    <source>
        <dbReference type="ARBA" id="ARBA00022741"/>
    </source>
</evidence>
<dbReference type="AlphaFoldDB" id="A0AB39HG53"/>
<protein>
    <submittedName>
        <fullName evidence="6">ATP-grasp domain-containing protein</fullName>
    </submittedName>
</protein>